<dbReference type="PANTHER" id="PTHR30269:SF0">
    <property type="entry name" value="MEMBRANE TRANSPORTER PROTEIN YFCA-RELATED"/>
    <property type="match status" value="1"/>
</dbReference>
<evidence type="ECO:0000256" key="3">
    <source>
        <dbReference type="ARBA" id="ARBA00022448"/>
    </source>
</evidence>
<keyword evidence="6 8" id="KW-1133">Transmembrane helix</keyword>
<dbReference type="AlphaFoldDB" id="A0AA46TJV1"/>
<evidence type="ECO:0000313" key="9">
    <source>
        <dbReference type="EMBL" id="UYM06214.1"/>
    </source>
</evidence>
<dbReference type="Proteomes" id="UP001164390">
    <property type="component" value="Chromosome"/>
</dbReference>
<feature type="transmembrane region" description="Helical" evidence="8">
    <location>
        <begin position="242"/>
        <end position="261"/>
    </location>
</feature>
<keyword evidence="3" id="KW-0813">Transport</keyword>
<evidence type="ECO:0000256" key="8">
    <source>
        <dbReference type="RuleBase" id="RU363041"/>
    </source>
</evidence>
<name>A0AA46TJV1_9ACTN</name>
<evidence type="ECO:0000313" key="10">
    <source>
        <dbReference type="Proteomes" id="UP001164390"/>
    </source>
</evidence>
<organism evidence="9 10">
    <name type="scientific">Solicola gregarius</name>
    <dbReference type="NCBI Taxonomy" id="2908642"/>
    <lineage>
        <taxon>Bacteria</taxon>
        <taxon>Bacillati</taxon>
        <taxon>Actinomycetota</taxon>
        <taxon>Actinomycetes</taxon>
        <taxon>Propionibacteriales</taxon>
        <taxon>Nocardioidaceae</taxon>
        <taxon>Solicola</taxon>
    </lineage>
</organism>
<proteinExistence type="inferred from homology"/>
<evidence type="ECO:0000256" key="6">
    <source>
        <dbReference type="ARBA" id="ARBA00022989"/>
    </source>
</evidence>
<gene>
    <name evidence="9" type="ORF">L0C25_03815</name>
</gene>
<evidence type="ECO:0000256" key="4">
    <source>
        <dbReference type="ARBA" id="ARBA00022475"/>
    </source>
</evidence>
<dbReference type="GO" id="GO:0005886">
    <property type="term" value="C:plasma membrane"/>
    <property type="evidence" value="ECO:0007669"/>
    <property type="project" value="UniProtKB-SubCell"/>
</dbReference>
<dbReference type="PANTHER" id="PTHR30269">
    <property type="entry name" value="TRANSMEMBRANE PROTEIN YFCA"/>
    <property type="match status" value="1"/>
</dbReference>
<protein>
    <recommendedName>
        <fullName evidence="8">Probable membrane transporter protein</fullName>
    </recommendedName>
</protein>
<dbReference type="EMBL" id="CP094970">
    <property type="protein sequence ID" value="UYM06214.1"/>
    <property type="molecule type" value="Genomic_DNA"/>
</dbReference>
<feature type="transmembrane region" description="Helical" evidence="8">
    <location>
        <begin position="74"/>
        <end position="96"/>
    </location>
</feature>
<accession>A0AA46TJV1</accession>
<comment type="subcellular location">
    <subcellularLocation>
        <location evidence="1 8">Cell membrane</location>
        <topology evidence="1 8">Multi-pass membrane protein</topology>
    </subcellularLocation>
</comment>
<keyword evidence="5 8" id="KW-0812">Transmembrane</keyword>
<dbReference type="InterPro" id="IPR002781">
    <property type="entry name" value="TM_pro_TauE-like"/>
</dbReference>
<keyword evidence="4 8" id="KW-1003">Cell membrane</keyword>
<feature type="transmembrane region" description="Helical" evidence="8">
    <location>
        <begin position="217"/>
        <end position="236"/>
    </location>
</feature>
<evidence type="ECO:0000256" key="1">
    <source>
        <dbReference type="ARBA" id="ARBA00004651"/>
    </source>
</evidence>
<feature type="transmembrane region" description="Helical" evidence="8">
    <location>
        <begin position="34"/>
        <end position="53"/>
    </location>
</feature>
<keyword evidence="7 8" id="KW-0472">Membrane</keyword>
<dbReference type="KEGG" id="sgrg:L0C25_03815"/>
<dbReference type="InterPro" id="IPR052017">
    <property type="entry name" value="TSUP"/>
</dbReference>
<evidence type="ECO:0000256" key="5">
    <source>
        <dbReference type="ARBA" id="ARBA00022692"/>
    </source>
</evidence>
<evidence type="ECO:0000256" key="7">
    <source>
        <dbReference type="ARBA" id="ARBA00023136"/>
    </source>
</evidence>
<evidence type="ECO:0000256" key="2">
    <source>
        <dbReference type="ARBA" id="ARBA00009142"/>
    </source>
</evidence>
<feature type="transmembrane region" description="Helical" evidence="8">
    <location>
        <begin position="151"/>
        <end position="179"/>
    </location>
</feature>
<dbReference type="Pfam" id="PF01925">
    <property type="entry name" value="TauE"/>
    <property type="match status" value="1"/>
</dbReference>
<dbReference type="RefSeq" id="WP_271635080.1">
    <property type="nucleotide sequence ID" value="NZ_CP094970.1"/>
</dbReference>
<keyword evidence="10" id="KW-1185">Reference proteome</keyword>
<comment type="similarity">
    <text evidence="2 8">Belongs to the 4-toluene sulfonate uptake permease (TSUP) (TC 2.A.102) family.</text>
</comment>
<feature type="transmembrane region" description="Helical" evidence="8">
    <location>
        <begin position="102"/>
        <end position="121"/>
    </location>
</feature>
<reference evidence="9" key="1">
    <citation type="submission" date="2022-01" db="EMBL/GenBank/DDBJ databases">
        <title>Nocardioidaceae gen. sp. A5X3R13.</title>
        <authorList>
            <person name="Lopez Marin M.A."/>
            <person name="Uhlik O."/>
        </authorList>
    </citation>
    <scope>NUCLEOTIDE SEQUENCE</scope>
    <source>
        <strain evidence="9">A5X3R13</strain>
    </source>
</reference>
<sequence length="262" mass="27046">MSPIEMLLVLVAGVGAGTINTVVGSGTLITFPTLVAVGVPPVSATMSNALGLIPGGVSGSLGYRRELVGQGRRLARLVPMSMAGALVGAFLLLHLPEEAFEAIVPTLIVVALVLVLIQPLVQRSLRRRRGDAPPADDGAAPGIGRRIAISAVVFGCAVYGGYFAAAQGILLMGLLGLLVSDPMQRLNGFKNVLVLTVNSVAATTYLIVGWSSIHWDAVALIAVGSMTGGYVGARIGRRLHPVALRACIVALGVIAIWRMAVT</sequence>